<keyword evidence="1" id="KW-0472">Membrane</keyword>
<protein>
    <submittedName>
        <fullName evidence="3">DUF998 domain-containing protein</fullName>
    </submittedName>
</protein>
<feature type="transmembrane region" description="Helical" evidence="1">
    <location>
        <begin position="162"/>
        <end position="185"/>
    </location>
</feature>
<feature type="chain" id="PRO_5047019335" evidence="2">
    <location>
        <begin position="26"/>
        <end position="233"/>
    </location>
</feature>
<keyword evidence="1" id="KW-0812">Transmembrane</keyword>
<evidence type="ECO:0000313" key="3">
    <source>
        <dbReference type="EMBL" id="MCY0386559.1"/>
    </source>
</evidence>
<name>A0ABT3ZJ52_9BURK</name>
<feature type="transmembrane region" description="Helical" evidence="1">
    <location>
        <begin position="131"/>
        <end position="155"/>
    </location>
</feature>
<proteinExistence type="predicted"/>
<comment type="caution">
    <text evidence="3">The sequence shown here is derived from an EMBL/GenBank/DDBJ whole genome shotgun (WGS) entry which is preliminary data.</text>
</comment>
<dbReference type="RefSeq" id="WP_267846042.1">
    <property type="nucleotide sequence ID" value="NZ_JAPMXC010000001.1"/>
</dbReference>
<dbReference type="EMBL" id="JAPMXC010000001">
    <property type="protein sequence ID" value="MCY0386559.1"/>
    <property type="molecule type" value="Genomic_DNA"/>
</dbReference>
<gene>
    <name evidence="3" type="ORF">OVY01_04765</name>
</gene>
<sequence>MSRRRVWALAGACALLLAGVQYLFAETLAAAAWATPRYSYARNYISDLGVTGCGMLFHGRLICSPRHAWMNGAFSVEGMLFLLGGLCLARVVPRPWRTVAPMLGLVHGAGMLLVGTFNGSQAALGDGTLRYHAAGAAAAIAAGNIAAIAAGWVAWRMGARPWMAAVSAALGGFGLISAGLLLGAADVVPAGMAERGAVYTIMTWEILLGIAVIRAAPGKAGGMDGIRRDSAAR</sequence>
<keyword evidence="4" id="KW-1185">Reference proteome</keyword>
<keyword evidence="1" id="KW-1133">Transmembrane helix</keyword>
<organism evidence="3 4">
    <name type="scientific">Robbsia betulipollinis</name>
    <dbReference type="NCBI Taxonomy" id="2981849"/>
    <lineage>
        <taxon>Bacteria</taxon>
        <taxon>Pseudomonadati</taxon>
        <taxon>Pseudomonadota</taxon>
        <taxon>Betaproteobacteria</taxon>
        <taxon>Burkholderiales</taxon>
        <taxon>Burkholderiaceae</taxon>
        <taxon>Robbsia</taxon>
    </lineage>
</organism>
<feature type="signal peptide" evidence="2">
    <location>
        <begin position="1"/>
        <end position="25"/>
    </location>
</feature>
<dbReference type="Pfam" id="PF06197">
    <property type="entry name" value="DUF998"/>
    <property type="match status" value="1"/>
</dbReference>
<dbReference type="InterPro" id="IPR009339">
    <property type="entry name" value="DUF998"/>
</dbReference>
<reference evidence="3" key="1">
    <citation type="submission" date="2022-11" db="EMBL/GenBank/DDBJ databases">
        <title>Robbsia betulipollinis sp. nov., isolated from pollen of birch (Betula pendula).</title>
        <authorList>
            <person name="Shi H."/>
            <person name="Ambika Manirajan B."/>
            <person name="Ratering S."/>
            <person name="Geissler-Plaum R."/>
            <person name="Schnell S."/>
        </authorList>
    </citation>
    <scope>NUCLEOTIDE SEQUENCE</scope>
    <source>
        <strain evidence="3">Bb-Pol-6</strain>
    </source>
</reference>
<feature type="transmembrane region" description="Helical" evidence="1">
    <location>
        <begin position="197"/>
        <end position="217"/>
    </location>
</feature>
<evidence type="ECO:0000256" key="2">
    <source>
        <dbReference type="SAM" id="SignalP"/>
    </source>
</evidence>
<accession>A0ABT3ZJ52</accession>
<dbReference type="Proteomes" id="UP001082899">
    <property type="component" value="Unassembled WGS sequence"/>
</dbReference>
<feature type="transmembrane region" description="Helical" evidence="1">
    <location>
        <begin position="74"/>
        <end position="92"/>
    </location>
</feature>
<evidence type="ECO:0000313" key="4">
    <source>
        <dbReference type="Proteomes" id="UP001082899"/>
    </source>
</evidence>
<evidence type="ECO:0000256" key="1">
    <source>
        <dbReference type="SAM" id="Phobius"/>
    </source>
</evidence>
<feature type="transmembrane region" description="Helical" evidence="1">
    <location>
        <begin position="99"/>
        <end position="119"/>
    </location>
</feature>
<keyword evidence="2" id="KW-0732">Signal</keyword>